<accession>A0A0G0A5L9</accession>
<dbReference type="PANTHER" id="PTHR30486">
    <property type="entry name" value="TWITCHING MOTILITY PROTEIN PILT"/>
    <property type="match status" value="1"/>
</dbReference>
<dbReference type="InterPro" id="IPR027417">
    <property type="entry name" value="P-loop_NTPase"/>
</dbReference>
<evidence type="ECO:0000256" key="1">
    <source>
        <dbReference type="ARBA" id="ARBA00006611"/>
    </source>
</evidence>
<sequence>MDLSKLLQLTIDKKASDLHMVPSYFPTIRVNGEIFQLTTLEIVTPENLEKMLISILNQEQKEILMANREIDLAYKLADARFRVNLYYAQNFLCGSFRYIQARISTLEELSLPALLHQCTDLRQGLVLLTGPTGEGKSTTLASLVNEINQKYAKHIITIEDPIEYVYPKYKSIISQRELHQDTHSWTVALKSALREDPDVILVGEMRDFETISLTLTAAETGHLVFSTLHTNSAPESIDRVIDAFPPHQQNQIKNQLAVVLKMVITQRLIPKQNSIDRIPAVEILINNSAISNSIREGKTFLIANILETSESDGSLLLEKNLLNLYRAGIISKETAYSYAIRPKEIARLIK</sequence>
<comment type="caution">
    <text evidence="3">The sequence shown here is derived from an EMBL/GenBank/DDBJ whole genome shotgun (WGS) entry which is preliminary data.</text>
</comment>
<reference evidence="3 4" key="1">
    <citation type="journal article" date="2015" name="Nature">
        <title>rRNA introns, odd ribosomes, and small enigmatic genomes across a large radiation of phyla.</title>
        <authorList>
            <person name="Brown C.T."/>
            <person name="Hug L.A."/>
            <person name="Thomas B.C."/>
            <person name="Sharon I."/>
            <person name="Castelle C.J."/>
            <person name="Singh A."/>
            <person name="Wilkins M.J."/>
            <person name="Williams K.H."/>
            <person name="Banfield J.F."/>
        </authorList>
    </citation>
    <scope>NUCLEOTIDE SEQUENCE [LARGE SCALE GENOMIC DNA]</scope>
</reference>
<dbReference type="AlphaFoldDB" id="A0A0G0A5L9"/>
<dbReference type="GO" id="GO:0016887">
    <property type="term" value="F:ATP hydrolysis activity"/>
    <property type="evidence" value="ECO:0007669"/>
    <property type="project" value="InterPro"/>
</dbReference>
<dbReference type="InterPro" id="IPR006321">
    <property type="entry name" value="PilT/PilU"/>
</dbReference>
<comment type="similarity">
    <text evidence="1">Belongs to the GSP E family.</text>
</comment>
<protein>
    <submittedName>
        <fullName evidence="3">Pili biogenesis protein ATPase</fullName>
    </submittedName>
</protein>
<dbReference type="NCBIfam" id="TIGR01420">
    <property type="entry name" value="pilT_fam"/>
    <property type="match status" value="1"/>
</dbReference>
<dbReference type="InterPro" id="IPR001482">
    <property type="entry name" value="T2SS/T4SS_dom"/>
</dbReference>
<dbReference type="CDD" id="cd01131">
    <property type="entry name" value="PilT"/>
    <property type="match status" value="1"/>
</dbReference>
<evidence type="ECO:0000259" key="2">
    <source>
        <dbReference type="PROSITE" id="PS00662"/>
    </source>
</evidence>
<dbReference type="SUPFAM" id="SSF52540">
    <property type="entry name" value="P-loop containing nucleoside triphosphate hydrolases"/>
    <property type="match status" value="1"/>
</dbReference>
<dbReference type="PATRIC" id="fig|1618476.3.peg.170"/>
<feature type="domain" description="Bacterial type II secretion system protein E" evidence="2">
    <location>
        <begin position="193"/>
        <end position="207"/>
    </location>
</feature>
<dbReference type="Gene3D" id="3.30.450.90">
    <property type="match status" value="1"/>
</dbReference>
<dbReference type="Proteomes" id="UP000034045">
    <property type="component" value="Unassembled WGS sequence"/>
</dbReference>
<organism evidence="3 4">
    <name type="scientific">Candidatus Roizmanbacteria bacterium GW2011_GWA2_33_33</name>
    <dbReference type="NCBI Taxonomy" id="1618476"/>
    <lineage>
        <taxon>Bacteria</taxon>
        <taxon>Candidatus Roizmaniibacteriota</taxon>
    </lineage>
</organism>
<name>A0A0G0A5L9_9BACT</name>
<dbReference type="EMBL" id="LBPD01000010">
    <property type="protein sequence ID" value="KKP51963.1"/>
    <property type="molecule type" value="Genomic_DNA"/>
</dbReference>
<dbReference type="Gene3D" id="3.40.50.300">
    <property type="entry name" value="P-loop containing nucleotide triphosphate hydrolases"/>
    <property type="match status" value="1"/>
</dbReference>
<dbReference type="PROSITE" id="PS00662">
    <property type="entry name" value="T2SP_E"/>
    <property type="match status" value="1"/>
</dbReference>
<proteinExistence type="inferred from homology"/>
<evidence type="ECO:0000313" key="3">
    <source>
        <dbReference type="EMBL" id="KKP51963.1"/>
    </source>
</evidence>
<evidence type="ECO:0000313" key="4">
    <source>
        <dbReference type="Proteomes" id="UP000034045"/>
    </source>
</evidence>
<dbReference type="GO" id="GO:0005524">
    <property type="term" value="F:ATP binding"/>
    <property type="evidence" value="ECO:0007669"/>
    <property type="project" value="InterPro"/>
</dbReference>
<dbReference type="InterPro" id="IPR050921">
    <property type="entry name" value="T4SS_GSP_E_ATPase"/>
</dbReference>
<gene>
    <name evidence="3" type="ORF">UR42_C0010G0002</name>
</gene>
<dbReference type="Pfam" id="PF00437">
    <property type="entry name" value="T2SSE"/>
    <property type="match status" value="1"/>
</dbReference>